<comment type="caution">
    <text evidence="1">The sequence shown here is derived from an EMBL/GenBank/DDBJ whole genome shotgun (WGS) entry which is preliminary data.</text>
</comment>
<gene>
    <name evidence="1" type="ORF">CPB84DRAFT_1747249</name>
</gene>
<dbReference type="InterPro" id="IPR052922">
    <property type="entry name" value="Cytidylate_Kinase-2"/>
</dbReference>
<dbReference type="OrthoDB" id="65590at2759"/>
<dbReference type="PANTHER" id="PTHR37816:SF1">
    <property type="entry name" value="TOXIN"/>
    <property type="match status" value="1"/>
</dbReference>
<keyword evidence="2" id="KW-1185">Reference proteome</keyword>
<sequence length="185" mass="21439">MESTTETLLLNPRPPLLGRRIQVVGHAGAGKSVFSEKLATAIQAPVIHLDPIFWSKDWVSTPVEEAQDIVREHVKKPGWVIDGNQWVPLKGITYPLATDIIWIDPPFHVWIYYLFSRAIKKAWSDSGSFYKDFLNPKTSIIVLAFQRRKKKSKNWNKMLKRDSRWQRVTDTSAFLKAIDEHERDK</sequence>
<name>A0A9P5NNM7_GYMJU</name>
<accession>A0A9P5NNM7</accession>
<dbReference type="PANTHER" id="PTHR37816">
    <property type="entry name" value="YALI0E33011P"/>
    <property type="match status" value="1"/>
</dbReference>
<dbReference type="Proteomes" id="UP000724874">
    <property type="component" value="Unassembled WGS sequence"/>
</dbReference>
<dbReference type="Gene3D" id="3.40.50.300">
    <property type="entry name" value="P-loop containing nucleotide triphosphate hydrolases"/>
    <property type="match status" value="1"/>
</dbReference>
<protein>
    <recommendedName>
        <fullName evidence="3">Adenylate kinase</fullName>
    </recommendedName>
</protein>
<evidence type="ECO:0000313" key="1">
    <source>
        <dbReference type="EMBL" id="KAF8901042.1"/>
    </source>
</evidence>
<reference evidence="1" key="1">
    <citation type="submission" date="2020-11" db="EMBL/GenBank/DDBJ databases">
        <authorList>
            <consortium name="DOE Joint Genome Institute"/>
            <person name="Ahrendt S."/>
            <person name="Riley R."/>
            <person name="Andreopoulos W."/>
            <person name="LaButti K."/>
            <person name="Pangilinan J."/>
            <person name="Ruiz-duenas F.J."/>
            <person name="Barrasa J.M."/>
            <person name="Sanchez-Garcia M."/>
            <person name="Camarero S."/>
            <person name="Miyauchi S."/>
            <person name="Serrano A."/>
            <person name="Linde D."/>
            <person name="Babiker R."/>
            <person name="Drula E."/>
            <person name="Ayuso-Fernandez I."/>
            <person name="Pacheco R."/>
            <person name="Padilla G."/>
            <person name="Ferreira P."/>
            <person name="Barriuso J."/>
            <person name="Kellner H."/>
            <person name="Castanera R."/>
            <person name="Alfaro M."/>
            <person name="Ramirez L."/>
            <person name="Pisabarro A.G."/>
            <person name="Kuo A."/>
            <person name="Tritt A."/>
            <person name="Lipzen A."/>
            <person name="He G."/>
            <person name="Yan M."/>
            <person name="Ng V."/>
            <person name="Cullen D."/>
            <person name="Martin F."/>
            <person name="Rosso M.-N."/>
            <person name="Henrissat B."/>
            <person name="Hibbett D."/>
            <person name="Martinez A.T."/>
            <person name="Grigoriev I.V."/>
        </authorList>
    </citation>
    <scope>NUCLEOTIDE SEQUENCE</scope>
    <source>
        <strain evidence="1">AH 44721</strain>
    </source>
</reference>
<dbReference type="SUPFAM" id="SSF52540">
    <property type="entry name" value="P-loop containing nucleoside triphosphate hydrolases"/>
    <property type="match status" value="1"/>
</dbReference>
<dbReference type="EMBL" id="JADNYJ010000044">
    <property type="protein sequence ID" value="KAF8901042.1"/>
    <property type="molecule type" value="Genomic_DNA"/>
</dbReference>
<dbReference type="AlphaFoldDB" id="A0A9P5NNM7"/>
<evidence type="ECO:0008006" key="3">
    <source>
        <dbReference type="Google" id="ProtNLM"/>
    </source>
</evidence>
<organism evidence="1 2">
    <name type="scientific">Gymnopilus junonius</name>
    <name type="common">Spectacular rustgill mushroom</name>
    <name type="synonym">Gymnopilus spectabilis subsp. junonius</name>
    <dbReference type="NCBI Taxonomy" id="109634"/>
    <lineage>
        <taxon>Eukaryota</taxon>
        <taxon>Fungi</taxon>
        <taxon>Dikarya</taxon>
        <taxon>Basidiomycota</taxon>
        <taxon>Agaricomycotina</taxon>
        <taxon>Agaricomycetes</taxon>
        <taxon>Agaricomycetidae</taxon>
        <taxon>Agaricales</taxon>
        <taxon>Agaricineae</taxon>
        <taxon>Hymenogastraceae</taxon>
        <taxon>Gymnopilus</taxon>
    </lineage>
</organism>
<proteinExistence type="predicted"/>
<evidence type="ECO:0000313" key="2">
    <source>
        <dbReference type="Proteomes" id="UP000724874"/>
    </source>
</evidence>
<dbReference type="InterPro" id="IPR027417">
    <property type="entry name" value="P-loop_NTPase"/>
</dbReference>